<reference evidence="1" key="1">
    <citation type="submission" date="2015-11" db="EMBL/GenBank/DDBJ databases">
        <title>De novo transcriptome assembly of four potential Pierce s Disease insect vectors from Arizona vineyards.</title>
        <authorList>
            <person name="Tassone E.E."/>
        </authorList>
    </citation>
    <scope>NUCLEOTIDE SEQUENCE</scope>
</reference>
<proteinExistence type="predicted"/>
<evidence type="ECO:0000313" key="1">
    <source>
        <dbReference type="EMBL" id="JAT16494.1"/>
    </source>
</evidence>
<gene>
    <name evidence="1" type="ORF">g.12035</name>
</gene>
<dbReference type="EMBL" id="GEBQ01023483">
    <property type="protein sequence ID" value="JAT16494.1"/>
    <property type="molecule type" value="Transcribed_RNA"/>
</dbReference>
<accession>A0A1B6KZ29</accession>
<feature type="non-terminal residue" evidence="1">
    <location>
        <position position="1"/>
    </location>
</feature>
<dbReference type="AlphaFoldDB" id="A0A1B6KZ29"/>
<organism evidence="1">
    <name type="scientific">Graphocephala atropunctata</name>
    <dbReference type="NCBI Taxonomy" id="36148"/>
    <lineage>
        <taxon>Eukaryota</taxon>
        <taxon>Metazoa</taxon>
        <taxon>Ecdysozoa</taxon>
        <taxon>Arthropoda</taxon>
        <taxon>Hexapoda</taxon>
        <taxon>Insecta</taxon>
        <taxon>Pterygota</taxon>
        <taxon>Neoptera</taxon>
        <taxon>Paraneoptera</taxon>
        <taxon>Hemiptera</taxon>
        <taxon>Auchenorrhyncha</taxon>
        <taxon>Membracoidea</taxon>
        <taxon>Cicadellidae</taxon>
        <taxon>Cicadellinae</taxon>
        <taxon>Cicadellini</taxon>
        <taxon>Graphocephala</taxon>
    </lineage>
</organism>
<sequence>ISNSECNVSNFINSGSVLQSNLSTNGTNLTDSGFVRNTSSMVDTNLLGSDLVSQNLLSRNDTKSLVLGLDNNLSETSYLPLDLKSEYLEHFSGENSWKDSGMMIEEIPLHEFINNTVSE</sequence>
<feature type="non-terminal residue" evidence="1">
    <location>
        <position position="119"/>
    </location>
</feature>
<name>A0A1B6KZ29_9HEMI</name>
<protein>
    <submittedName>
        <fullName evidence="1">Uncharacterized protein</fullName>
    </submittedName>
</protein>